<feature type="region of interest" description="Disordered" evidence="1">
    <location>
        <begin position="98"/>
        <end position="130"/>
    </location>
</feature>
<proteinExistence type="predicted"/>
<name>A0ABU2P351_9ACTN</name>
<evidence type="ECO:0000313" key="3">
    <source>
        <dbReference type="Proteomes" id="UP001183586"/>
    </source>
</evidence>
<dbReference type="EMBL" id="JAVREU010000001">
    <property type="protein sequence ID" value="MDT0386242.1"/>
    <property type="molecule type" value="Genomic_DNA"/>
</dbReference>
<keyword evidence="3" id="KW-1185">Reference proteome</keyword>
<accession>A0ABU2P351</accession>
<dbReference type="RefSeq" id="WP_311678506.1">
    <property type="nucleotide sequence ID" value="NZ_JAVREU010000001.1"/>
</dbReference>
<dbReference type="Gene3D" id="2.50.20.20">
    <property type="match status" value="1"/>
</dbReference>
<evidence type="ECO:0000256" key="1">
    <source>
        <dbReference type="SAM" id="MobiDB-lite"/>
    </source>
</evidence>
<evidence type="ECO:0000313" key="2">
    <source>
        <dbReference type="EMBL" id="MDT0386242.1"/>
    </source>
</evidence>
<sequence length="130" mass="14630">MREVSREGEENVRGVWAVRHRGILDHRTVTLRMAPDVRTKTDQGRDALGSDLPVFADAWIDSRGWPVQTHAGEVSGTRSTLTMGLSDIREPVRVTVPRAADTVPHRGRRHPERLSPRRPAASLVRSRRRG</sequence>
<dbReference type="Proteomes" id="UP001183586">
    <property type="component" value="Unassembled WGS sequence"/>
</dbReference>
<protein>
    <submittedName>
        <fullName evidence="2">Uncharacterized protein</fullName>
    </submittedName>
</protein>
<organism evidence="2 3">
    <name type="scientific">Streptomyces dubilierae</name>
    <dbReference type="NCBI Taxonomy" id="3075533"/>
    <lineage>
        <taxon>Bacteria</taxon>
        <taxon>Bacillati</taxon>
        <taxon>Actinomycetota</taxon>
        <taxon>Actinomycetes</taxon>
        <taxon>Kitasatosporales</taxon>
        <taxon>Streptomycetaceae</taxon>
        <taxon>Streptomyces</taxon>
    </lineage>
</organism>
<reference evidence="3" key="1">
    <citation type="submission" date="2023-07" db="EMBL/GenBank/DDBJ databases">
        <title>30 novel species of actinomycetes from the DSMZ collection.</title>
        <authorList>
            <person name="Nouioui I."/>
        </authorList>
    </citation>
    <scope>NUCLEOTIDE SEQUENCE [LARGE SCALE GENOMIC DNA]</scope>
    <source>
        <strain evidence="3">DSM 41921</strain>
    </source>
</reference>
<gene>
    <name evidence="2" type="ORF">RM641_02290</name>
</gene>
<comment type="caution">
    <text evidence="2">The sequence shown here is derived from an EMBL/GenBank/DDBJ whole genome shotgun (WGS) entry which is preliminary data.</text>
</comment>